<dbReference type="Gene3D" id="3.20.20.150">
    <property type="entry name" value="Divalent-metal-dependent TIM barrel enzymes"/>
    <property type="match status" value="1"/>
</dbReference>
<dbReference type="Proteomes" id="UP000660862">
    <property type="component" value="Unassembled WGS sequence"/>
</dbReference>
<dbReference type="GO" id="GO:0016853">
    <property type="term" value="F:isomerase activity"/>
    <property type="evidence" value="ECO:0007669"/>
    <property type="project" value="UniProtKB-KW"/>
</dbReference>
<evidence type="ECO:0000313" key="3">
    <source>
        <dbReference type="EMBL" id="GGG92182.1"/>
    </source>
</evidence>
<dbReference type="InterPro" id="IPR036237">
    <property type="entry name" value="Xyl_isomerase-like_sf"/>
</dbReference>
<evidence type="ECO:0000313" key="4">
    <source>
        <dbReference type="Proteomes" id="UP000660862"/>
    </source>
</evidence>
<accession>A0A917HV33</accession>
<reference evidence="3" key="1">
    <citation type="journal article" date="2014" name="Int. J. Syst. Evol. Microbiol.">
        <title>Complete genome sequence of Corynebacterium casei LMG S-19264T (=DSM 44701T), isolated from a smear-ripened cheese.</title>
        <authorList>
            <consortium name="US DOE Joint Genome Institute (JGI-PGF)"/>
            <person name="Walter F."/>
            <person name="Albersmeier A."/>
            <person name="Kalinowski J."/>
            <person name="Ruckert C."/>
        </authorList>
    </citation>
    <scope>NUCLEOTIDE SEQUENCE</scope>
    <source>
        <strain evidence="3">CGMCC 1.12195</strain>
    </source>
</reference>
<dbReference type="SUPFAM" id="SSF51658">
    <property type="entry name" value="Xylose isomerase-like"/>
    <property type="match status" value="1"/>
</dbReference>
<dbReference type="RefSeq" id="WP_188506707.1">
    <property type="nucleotide sequence ID" value="NZ_BMER01000002.1"/>
</dbReference>
<name>A0A917HV33_9SPHI</name>
<dbReference type="InterPro" id="IPR050417">
    <property type="entry name" value="Sugar_Epim/Isomerase"/>
</dbReference>
<dbReference type="PANTHER" id="PTHR43489:SF7">
    <property type="entry name" value="3-DEHYDRO-D-GULOSIDE 4-EPIMERASE-RELATED"/>
    <property type="match status" value="1"/>
</dbReference>
<dbReference type="InterPro" id="IPR013022">
    <property type="entry name" value="Xyl_isomerase-like_TIM-brl"/>
</dbReference>
<dbReference type="EMBL" id="BMER01000002">
    <property type="protein sequence ID" value="GGG92182.1"/>
    <property type="molecule type" value="Genomic_DNA"/>
</dbReference>
<protein>
    <recommendedName>
        <fullName evidence="2">Xylose isomerase-like TIM barrel domain-containing protein</fullName>
    </recommendedName>
</protein>
<reference evidence="3" key="2">
    <citation type="submission" date="2020-09" db="EMBL/GenBank/DDBJ databases">
        <authorList>
            <person name="Sun Q."/>
            <person name="Zhou Y."/>
        </authorList>
    </citation>
    <scope>NUCLEOTIDE SEQUENCE</scope>
    <source>
        <strain evidence="3">CGMCC 1.12195</strain>
    </source>
</reference>
<keyword evidence="4" id="KW-1185">Reference proteome</keyword>
<dbReference type="Pfam" id="PF01261">
    <property type="entry name" value="AP_endonuc_2"/>
    <property type="match status" value="1"/>
</dbReference>
<feature type="domain" description="Xylose isomerase-like TIM barrel" evidence="2">
    <location>
        <begin position="27"/>
        <end position="263"/>
    </location>
</feature>
<evidence type="ECO:0000256" key="1">
    <source>
        <dbReference type="ARBA" id="ARBA00023235"/>
    </source>
</evidence>
<gene>
    <name evidence="3" type="ORF">GCM10007415_28650</name>
</gene>
<proteinExistence type="predicted"/>
<keyword evidence="1" id="KW-0413">Isomerase</keyword>
<sequence length="278" mass="31086">MKLSVAIAGEHALPSAFVVFRGFEKSIQKAAELGFNGVELALRRAEEINPSYLRSMLDVHGIEVSCISTGQVYADGGLRLTHENIEKRNDTVLIFKELIDLAAEFGQIVNIGRVRGSIGNKPREEVEALFVDVAQELCTYALKRDVTLILEPVNRYEIDFIVSVREGVALMKKIGMPNMMLMPDVFHMNIEDVTIGPELAKHIDHIKYIHIADSNRLAPGQGHLDFKNILDNLLQVGYDGWLSLEILPNPDPDTAARQAADFVLPLIREYNNALLERK</sequence>
<dbReference type="PANTHER" id="PTHR43489">
    <property type="entry name" value="ISOMERASE"/>
    <property type="match status" value="1"/>
</dbReference>
<organism evidence="3 4">
    <name type="scientific">Parapedobacter pyrenivorans</name>
    <dbReference type="NCBI Taxonomy" id="1305674"/>
    <lineage>
        <taxon>Bacteria</taxon>
        <taxon>Pseudomonadati</taxon>
        <taxon>Bacteroidota</taxon>
        <taxon>Sphingobacteriia</taxon>
        <taxon>Sphingobacteriales</taxon>
        <taxon>Sphingobacteriaceae</taxon>
        <taxon>Parapedobacter</taxon>
    </lineage>
</organism>
<comment type="caution">
    <text evidence="3">The sequence shown here is derived from an EMBL/GenBank/DDBJ whole genome shotgun (WGS) entry which is preliminary data.</text>
</comment>
<dbReference type="AlphaFoldDB" id="A0A917HV33"/>
<evidence type="ECO:0000259" key="2">
    <source>
        <dbReference type="Pfam" id="PF01261"/>
    </source>
</evidence>